<feature type="chain" id="PRO_5021976604" evidence="1">
    <location>
        <begin position="20"/>
        <end position="739"/>
    </location>
</feature>
<evidence type="ECO:0000259" key="2">
    <source>
        <dbReference type="Pfam" id="PF18962"/>
    </source>
</evidence>
<dbReference type="Pfam" id="PF18962">
    <property type="entry name" value="Por_Secre_tail"/>
    <property type="match status" value="1"/>
</dbReference>
<dbReference type="NCBIfam" id="TIGR04183">
    <property type="entry name" value="Por_Secre_tail"/>
    <property type="match status" value="1"/>
</dbReference>
<reference evidence="3 4" key="1">
    <citation type="submission" date="2019-06" db="EMBL/GenBank/DDBJ databases">
        <title>Sorghum-associated microbial communities from plants grown in Nebraska, USA.</title>
        <authorList>
            <person name="Schachtman D."/>
        </authorList>
    </citation>
    <scope>NUCLEOTIDE SEQUENCE [LARGE SCALE GENOMIC DNA]</scope>
    <source>
        <strain evidence="3 4">1209</strain>
    </source>
</reference>
<dbReference type="EMBL" id="VIWO01000008">
    <property type="protein sequence ID" value="TWF35652.1"/>
    <property type="molecule type" value="Genomic_DNA"/>
</dbReference>
<feature type="signal peptide" evidence="1">
    <location>
        <begin position="1"/>
        <end position="19"/>
    </location>
</feature>
<dbReference type="SUPFAM" id="SSF51161">
    <property type="entry name" value="Trimeric LpxA-like enzymes"/>
    <property type="match status" value="1"/>
</dbReference>
<dbReference type="OrthoDB" id="9802005at2"/>
<dbReference type="InterPro" id="IPR045690">
    <property type="entry name" value="DUF6055"/>
</dbReference>
<name>A0A561PBZ4_9BACT</name>
<dbReference type="RefSeq" id="WP_145672773.1">
    <property type="nucleotide sequence ID" value="NZ_VIWO01000008.1"/>
</dbReference>
<dbReference type="InterPro" id="IPR026444">
    <property type="entry name" value="Secre_tail"/>
</dbReference>
<evidence type="ECO:0000256" key="1">
    <source>
        <dbReference type="SAM" id="SignalP"/>
    </source>
</evidence>
<gene>
    <name evidence="3" type="ORF">FHW36_1086</name>
</gene>
<evidence type="ECO:0000313" key="4">
    <source>
        <dbReference type="Proteomes" id="UP000320811"/>
    </source>
</evidence>
<dbReference type="AlphaFoldDB" id="A0A561PBZ4"/>
<proteinExistence type="predicted"/>
<keyword evidence="1" id="KW-0732">Signal</keyword>
<protein>
    <submittedName>
        <fullName evidence="3">Putative secreted protein (Por secretion system target)</fullName>
    </submittedName>
</protein>
<comment type="caution">
    <text evidence="3">The sequence shown here is derived from an EMBL/GenBank/DDBJ whole genome shotgun (WGS) entry which is preliminary data.</text>
</comment>
<dbReference type="Pfam" id="PF19527">
    <property type="entry name" value="DUF6055"/>
    <property type="match status" value="1"/>
</dbReference>
<keyword evidence="4" id="KW-1185">Reference proteome</keyword>
<evidence type="ECO:0000313" key="3">
    <source>
        <dbReference type="EMBL" id="TWF35652.1"/>
    </source>
</evidence>
<dbReference type="Gene3D" id="2.160.10.10">
    <property type="entry name" value="Hexapeptide repeat proteins"/>
    <property type="match status" value="1"/>
</dbReference>
<dbReference type="InterPro" id="IPR011004">
    <property type="entry name" value="Trimer_LpxA-like_sf"/>
</dbReference>
<sequence>MKKVLSFLACLFMTTMLSAQKTVYIPPEFSTDPYLSTWSWSRSYQSANFVVFWGNVVGTNPATYSDPTLAFNPVAVCDTLEKIYTKYITQIGFCSDTATKNLGKYKLIIVMNDTWGNGGPSGWAFGGAYGNTIGAMWVHPNATRDGGVTSHELTHSLQAMIAIQENPNCGFNDYEPAGFFWETHANFMRTQMYPRFANDDLPRWMATSMFHYSSTRHHYDAFKMLWYMQQVDGITMVNRLWKESIRTSASAGEHPLMTYRRLKSWTQAQLNDFMFDYAKREVACDYTVNNFGAIYKAERDRLKTQEPHYIWRLYTMLQQISASTGRYKIDNASAPQDYGYNIIPLYTTCSGRNVTVKFKGHTEVNSTAGWRYGFVATLADGTISRYGATATANESEISFTMNSNESQLYLVVMGAPTTHTSYVWEPGWPKIRRYPYELRIANAVPEGYQSTFRSAYKTNGHTHTNGGGWVANSASVASTAYVGPKAIVLGNSNVTGTAQITGNAWVENATVGNTVTISGNASIYGGSYTGSAIVTDNAVLTNCTVSGNVNVKGDALEWGVTFGNSIIVGGDAEIGSCATNGTYLQVPHPNNGRNDCDGKGAGDASNVDINSAWTQFTDAQMAWSTTPSCNGTLSSMSADSSTLTPAFTKIGSSTGNTRIRVSPNPVSNQFTVALEGFTASSNVQLIIYNNQGAPVHVKDLQRSRTATLRVKDWSKTSGVYYLRATGDNKTAIEKLVVAE</sequence>
<organism evidence="3 4">
    <name type="scientific">Chitinophaga polysaccharea</name>
    <dbReference type="NCBI Taxonomy" id="1293035"/>
    <lineage>
        <taxon>Bacteria</taxon>
        <taxon>Pseudomonadati</taxon>
        <taxon>Bacteroidota</taxon>
        <taxon>Chitinophagia</taxon>
        <taxon>Chitinophagales</taxon>
        <taxon>Chitinophagaceae</taxon>
        <taxon>Chitinophaga</taxon>
    </lineage>
</organism>
<accession>A0A561PBZ4</accession>
<dbReference type="Proteomes" id="UP000320811">
    <property type="component" value="Unassembled WGS sequence"/>
</dbReference>
<feature type="domain" description="Secretion system C-terminal sorting" evidence="2">
    <location>
        <begin position="662"/>
        <end position="737"/>
    </location>
</feature>